<protein>
    <submittedName>
        <fullName evidence="1">PLxRFG domain-containing protein</fullName>
    </submittedName>
</protein>
<evidence type="ECO:0000313" key="1">
    <source>
        <dbReference type="EMBL" id="WMY76423.1"/>
    </source>
</evidence>
<accession>A0ABY9SGH0</accession>
<dbReference type="Proteomes" id="UP001246690">
    <property type="component" value="Chromosome"/>
</dbReference>
<gene>
    <name evidence="1" type="ORF">RHD99_11065</name>
</gene>
<proteinExistence type="predicted"/>
<dbReference type="EMBL" id="CP133838">
    <property type="protein sequence ID" value="WMY76423.1"/>
    <property type="molecule type" value="Genomic_DNA"/>
</dbReference>
<dbReference type="NCBIfam" id="NF032893">
    <property type="entry name" value="tail-700"/>
    <property type="match status" value="1"/>
</dbReference>
<reference evidence="1 2" key="1">
    <citation type="submission" date="2023-09" db="EMBL/GenBank/DDBJ databases">
        <title>Buttiauxella selenatireducens sp. nov., isolated from the rhizosphere of Cardamine hupingshanesis.</title>
        <authorList>
            <person name="Zhang S."/>
            <person name="Xu Z."/>
            <person name="Wang H."/>
            <person name="Guo Y."/>
        </authorList>
    </citation>
    <scope>NUCLEOTIDE SEQUENCE [LARGE SCALE GENOMIC DNA]</scope>
    <source>
        <strain evidence="1 2">R73</strain>
    </source>
</reference>
<keyword evidence="2" id="KW-1185">Reference proteome</keyword>
<dbReference type="RefSeq" id="WP_309878805.1">
    <property type="nucleotide sequence ID" value="NZ_CP133838.1"/>
</dbReference>
<name>A0ABY9SGH0_9ENTR</name>
<evidence type="ECO:0000313" key="2">
    <source>
        <dbReference type="Proteomes" id="UP001246690"/>
    </source>
</evidence>
<sequence length="588" mass="65509">MRKNRIHRKGTEGFTKDAIRAFADHMFHGSHQLSKLEYAMDMGEAIDSARKEAAEDRSDTNRATHLVNEVQKRNEFIMNPTGGAVAHAISQAGFIYHLAATPAAAMVNLSQSVILGVPIMSAYLNKNNPAVSSGKVSKQLIRATADFTRGKGWIEKSKKLTPDEKKAMEVGYATGTIDRTQSHDLAGVAESGISYNATRQKVMKGLGFAFHHAERFNREVTFLASYRLARQEGESHDKAIDTANDLTWKVHFDYQNTSRPRVMQNDTAKVLLLFRNYSANMLYRLARDVYKSINPKDPAERKEALTQFAGITGMMMLHAGVRGTWFFGIATAIASVFMDDGDDPEEEMKKAMIDAIGPTATGLALNGVPGHALGWDLSGRIGMPDLWFRSSYKELEGEDAYNYWLSQAAGAAPSMALNAFKGMAMAAKGNVYRGIETAMPKIIKDQMRAYRYMTDGAETMKGDDILPEMTPWEGISQSLGFAPAALSERYKQNSANMNKQEAILAARSNLLSQYYKADEASNEAELDKLDKEIDKFSDKYPEQKITGKTLNRSIRTREKNSDRNVGGINYNEKLKDRILNEQSMSIYR</sequence>
<organism evidence="1 2">
    <name type="scientific">Buttiauxella selenatireducens</name>
    <dbReference type="NCBI Taxonomy" id="3073902"/>
    <lineage>
        <taxon>Bacteria</taxon>
        <taxon>Pseudomonadati</taxon>
        <taxon>Pseudomonadota</taxon>
        <taxon>Gammaproteobacteria</taxon>
        <taxon>Enterobacterales</taxon>
        <taxon>Enterobacteriaceae</taxon>
        <taxon>Buttiauxella</taxon>
    </lineage>
</organism>